<feature type="compositionally biased region" description="Basic and acidic residues" evidence="1">
    <location>
        <begin position="70"/>
        <end position="95"/>
    </location>
</feature>
<organism evidence="2 3">
    <name type="scientific">Oldenlandia corymbosa var. corymbosa</name>
    <dbReference type="NCBI Taxonomy" id="529605"/>
    <lineage>
        <taxon>Eukaryota</taxon>
        <taxon>Viridiplantae</taxon>
        <taxon>Streptophyta</taxon>
        <taxon>Embryophyta</taxon>
        <taxon>Tracheophyta</taxon>
        <taxon>Spermatophyta</taxon>
        <taxon>Magnoliopsida</taxon>
        <taxon>eudicotyledons</taxon>
        <taxon>Gunneridae</taxon>
        <taxon>Pentapetalae</taxon>
        <taxon>asterids</taxon>
        <taxon>lamiids</taxon>
        <taxon>Gentianales</taxon>
        <taxon>Rubiaceae</taxon>
        <taxon>Rubioideae</taxon>
        <taxon>Spermacoceae</taxon>
        <taxon>Hedyotis-Oldenlandia complex</taxon>
        <taxon>Oldenlandia</taxon>
    </lineage>
</organism>
<proteinExistence type="predicted"/>
<feature type="compositionally biased region" description="Basic and acidic residues" evidence="1">
    <location>
        <begin position="1"/>
        <end position="12"/>
    </location>
</feature>
<dbReference type="Proteomes" id="UP001161247">
    <property type="component" value="Chromosome 1"/>
</dbReference>
<evidence type="ECO:0000256" key="1">
    <source>
        <dbReference type="SAM" id="MobiDB-lite"/>
    </source>
</evidence>
<reference evidence="2" key="1">
    <citation type="submission" date="2023-03" db="EMBL/GenBank/DDBJ databases">
        <authorList>
            <person name="Julca I."/>
        </authorList>
    </citation>
    <scope>NUCLEOTIDE SEQUENCE</scope>
</reference>
<protein>
    <submittedName>
        <fullName evidence="2">OLC1v1024767C1</fullName>
    </submittedName>
</protein>
<feature type="region of interest" description="Disordered" evidence="1">
    <location>
        <begin position="127"/>
        <end position="242"/>
    </location>
</feature>
<accession>A0AAV1C6K6</accession>
<evidence type="ECO:0000313" key="2">
    <source>
        <dbReference type="EMBL" id="CAI9090077.1"/>
    </source>
</evidence>
<dbReference type="EMBL" id="OX459118">
    <property type="protein sequence ID" value="CAI9090077.1"/>
    <property type="molecule type" value="Genomic_DNA"/>
</dbReference>
<evidence type="ECO:0000313" key="3">
    <source>
        <dbReference type="Proteomes" id="UP001161247"/>
    </source>
</evidence>
<dbReference type="AlphaFoldDB" id="A0AAV1C6K6"/>
<feature type="compositionally biased region" description="Polar residues" evidence="1">
    <location>
        <begin position="19"/>
        <end position="33"/>
    </location>
</feature>
<keyword evidence="3" id="KW-1185">Reference proteome</keyword>
<gene>
    <name evidence="2" type="ORF">OLC1_LOCUS2317</name>
</gene>
<feature type="region of interest" description="Disordered" evidence="1">
    <location>
        <begin position="1"/>
        <end position="95"/>
    </location>
</feature>
<name>A0AAV1C6K6_OLDCO</name>
<feature type="compositionally biased region" description="Basic residues" evidence="1">
    <location>
        <begin position="205"/>
        <end position="219"/>
    </location>
</feature>
<feature type="compositionally biased region" description="Basic and acidic residues" evidence="1">
    <location>
        <begin position="184"/>
        <end position="204"/>
    </location>
</feature>
<feature type="compositionally biased region" description="Basic and acidic residues" evidence="1">
    <location>
        <begin position="36"/>
        <end position="46"/>
    </location>
</feature>
<sequence length="242" mass="26731">MAAKRPPDDHGQKLPSFAQILNGSKTNPRNNINPAEKLDTPIDVVDRSPLNPSSGKRKITKEKLATILENSKEGAKSDTPWDVHDQNPKLQTEENGGKHLAVYVPQVNHSSRFAVLDNLSQEQLVEKINNDADEKEEQLEGFVDSAIDSDSDAEGFGSDTETNTKNPIRIVNDGTQDDASIRLSSKETEFENDRFVVSDGEDHKKAKVGRPRGSTKKSQLRLSETRKSARLHGVTPPQVSDE</sequence>